<proteinExistence type="predicted"/>
<comment type="caution">
    <text evidence="2">The sequence shown here is derived from an EMBL/GenBank/DDBJ whole genome shotgun (WGS) entry which is preliminary data.</text>
</comment>
<reference evidence="2 3" key="1">
    <citation type="submission" date="2023-10" db="EMBL/GenBank/DDBJ databases">
        <title>Draft genome sequence of Xylaria bambusicola isolate GMP-LS, the root and basal stem rot pathogen of sugarcane in Indonesia.</title>
        <authorList>
            <person name="Selvaraj P."/>
            <person name="Muralishankar V."/>
            <person name="Muruganantham S."/>
            <person name="Sp S."/>
            <person name="Haryani S."/>
            <person name="Lau K.J.X."/>
            <person name="Naqvi N.I."/>
        </authorList>
    </citation>
    <scope>NUCLEOTIDE SEQUENCE [LARGE SCALE GENOMIC DNA]</scope>
    <source>
        <strain evidence="2">GMP-LS</strain>
    </source>
</reference>
<dbReference type="EMBL" id="JAWHQM010000068">
    <property type="protein sequence ID" value="KAK5636407.1"/>
    <property type="molecule type" value="Genomic_DNA"/>
</dbReference>
<dbReference type="AlphaFoldDB" id="A0AAN7ZAM9"/>
<keyword evidence="3" id="KW-1185">Reference proteome</keyword>
<dbReference type="InterPro" id="IPR014729">
    <property type="entry name" value="Rossmann-like_a/b/a_fold"/>
</dbReference>
<dbReference type="Proteomes" id="UP001305414">
    <property type="component" value="Unassembled WGS sequence"/>
</dbReference>
<name>A0AAN7ZAM9_9PEZI</name>
<dbReference type="PROSITE" id="PS51645">
    <property type="entry name" value="PHR_CRY_ALPHA_BETA"/>
    <property type="match status" value="1"/>
</dbReference>
<gene>
    <name evidence="2" type="ORF">RRF57_012119</name>
</gene>
<protein>
    <recommendedName>
        <fullName evidence="1">Photolyase/cryptochrome alpha/beta domain-containing protein</fullName>
    </recommendedName>
</protein>
<dbReference type="SUPFAM" id="SSF52425">
    <property type="entry name" value="Cryptochrome/photolyase, N-terminal domain"/>
    <property type="match status" value="1"/>
</dbReference>
<sequence>MGEGKKHVRSAPSDLLKYPSIKRAKKVDSTDNPYKKLKERIETHSSSSKIEPRNVLHWFRSKDLRAEANRALHAASVQARESGSILITCFLYSPKDLQWHGTSLARSVSHLGGANRPRHARKGSL</sequence>
<feature type="domain" description="Photolyase/cryptochrome alpha/beta" evidence="1">
    <location>
        <begin position="54"/>
        <end position="125"/>
    </location>
</feature>
<dbReference type="InterPro" id="IPR006050">
    <property type="entry name" value="DNA_photolyase_N"/>
</dbReference>
<dbReference type="Pfam" id="PF00875">
    <property type="entry name" value="DNA_photolyase"/>
    <property type="match status" value="1"/>
</dbReference>
<evidence type="ECO:0000313" key="3">
    <source>
        <dbReference type="Proteomes" id="UP001305414"/>
    </source>
</evidence>
<evidence type="ECO:0000259" key="1">
    <source>
        <dbReference type="PROSITE" id="PS51645"/>
    </source>
</evidence>
<dbReference type="InterPro" id="IPR036155">
    <property type="entry name" value="Crypto/Photolyase_N_sf"/>
</dbReference>
<organism evidence="2 3">
    <name type="scientific">Xylaria bambusicola</name>
    <dbReference type="NCBI Taxonomy" id="326684"/>
    <lineage>
        <taxon>Eukaryota</taxon>
        <taxon>Fungi</taxon>
        <taxon>Dikarya</taxon>
        <taxon>Ascomycota</taxon>
        <taxon>Pezizomycotina</taxon>
        <taxon>Sordariomycetes</taxon>
        <taxon>Xylariomycetidae</taxon>
        <taxon>Xylariales</taxon>
        <taxon>Xylariaceae</taxon>
        <taxon>Xylaria</taxon>
    </lineage>
</organism>
<dbReference type="Gene3D" id="3.40.50.620">
    <property type="entry name" value="HUPs"/>
    <property type="match status" value="1"/>
</dbReference>
<evidence type="ECO:0000313" key="2">
    <source>
        <dbReference type="EMBL" id="KAK5636407.1"/>
    </source>
</evidence>
<accession>A0AAN7ZAM9</accession>